<proteinExistence type="predicted"/>
<evidence type="ECO:0000256" key="1">
    <source>
        <dbReference type="ARBA" id="ARBA00004123"/>
    </source>
</evidence>
<reference evidence="6" key="1">
    <citation type="submission" date="2016-04" db="UniProtKB">
        <authorList>
            <consortium name="WormBaseParasite"/>
        </authorList>
    </citation>
    <scope>IDENTIFICATION</scope>
</reference>
<dbReference type="InterPro" id="IPR012935">
    <property type="entry name" value="NuBaID_N"/>
</dbReference>
<gene>
    <name evidence="4" type="ORF">TCLT_LOCUS8150</name>
</gene>
<dbReference type="OMA" id="HERWCPR"/>
<dbReference type="AlphaFoldDB" id="A0A158RCN1"/>
<dbReference type="EMBL" id="UYYF01004590">
    <property type="protein sequence ID" value="VDN05676.1"/>
    <property type="molecule type" value="Genomic_DNA"/>
</dbReference>
<keyword evidence="2" id="KW-0539">Nucleus</keyword>
<feature type="domain" description="C3HC-type" evidence="3">
    <location>
        <begin position="51"/>
        <end position="137"/>
    </location>
</feature>
<dbReference type="STRING" id="103827.A0A158RCN1"/>
<dbReference type="OrthoDB" id="5796783at2759"/>
<comment type="subcellular location">
    <subcellularLocation>
        <location evidence="1">Nucleus</location>
    </subcellularLocation>
</comment>
<evidence type="ECO:0000256" key="2">
    <source>
        <dbReference type="ARBA" id="ARBA00023242"/>
    </source>
</evidence>
<keyword evidence="5" id="KW-1185">Reference proteome</keyword>
<sequence>MEKIEELAHLKENALELLHQAHEQTRTQQQRLSVNGKCWSNYDKFDSKIEKRLQSFTLAKWVGKPKKLSPLVFAIHGWVCVAPDMVHCAVCDQYMSVVLPKLAKVEVEVFQKSVRKLISLITKKHRVICPYRHTSFGSNDGIPFHILPKGLIDERCKTMNKLDLEEIKVTLSDISSSVVFKTAMQKYRALVCFGWQKNRRVALWLLRGNVFDVEKQHYKWCAFATHTSHYPNVGHSRRLILQCFNNSEDLSATSCIANAEIWKSFMMGKDDTLME</sequence>
<dbReference type="WBParaSite" id="TCLT_0000816101-mRNA-1">
    <property type="protein sequence ID" value="TCLT_0000816101-mRNA-1"/>
    <property type="gene ID" value="TCLT_0000816101"/>
</dbReference>
<accession>A0A158RCN1</accession>
<dbReference type="Pfam" id="PF07967">
    <property type="entry name" value="zf-C3HC"/>
    <property type="match status" value="1"/>
</dbReference>
<evidence type="ECO:0000259" key="3">
    <source>
        <dbReference type="Pfam" id="PF07967"/>
    </source>
</evidence>
<protein>
    <submittedName>
        <fullName evidence="6">C3HC-type domain-containing protein</fullName>
    </submittedName>
</protein>
<reference evidence="4 5" key="2">
    <citation type="submission" date="2018-11" db="EMBL/GenBank/DDBJ databases">
        <authorList>
            <consortium name="Pathogen Informatics"/>
        </authorList>
    </citation>
    <scope>NUCLEOTIDE SEQUENCE [LARGE SCALE GENOMIC DNA]</scope>
</reference>
<evidence type="ECO:0000313" key="5">
    <source>
        <dbReference type="Proteomes" id="UP000276776"/>
    </source>
</evidence>
<dbReference type="GO" id="GO:0008270">
    <property type="term" value="F:zinc ion binding"/>
    <property type="evidence" value="ECO:0007669"/>
    <property type="project" value="InterPro"/>
</dbReference>
<evidence type="ECO:0000313" key="6">
    <source>
        <dbReference type="WBParaSite" id="TCLT_0000816101-mRNA-1"/>
    </source>
</evidence>
<dbReference type="Proteomes" id="UP000276776">
    <property type="component" value="Unassembled WGS sequence"/>
</dbReference>
<evidence type="ECO:0000313" key="4">
    <source>
        <dbReference type="EMBL" id="VDN05676.1"/>
    </source>
</evidence>
<dbReference type="PANTHER" id="PTHR15835:SF6">
    <property type="entry name" value="ZINC FINGER C3HC-TYPE PROTEIN 1"/>
    <property type="match status" value="1"/>
</dbReference>
<dbReference type="GO" id="GO:0005634">
    <property type="term" value="C:nucleus"/>
    <property type="evidence" value="ECO:0007669"/>
    <property type="project" value="UniProtKB-SubCell"/>
</dbReference>
<organism evidence="6">
    <name type="scientific">Thelazia callipaeda</name>
    <name type="common">Oriental eyeworm</name>
    <name type="synonym">Parasitic nematode</name>
    <dbReference type="NCBI Taxonomy" id="103827"/>
    <lineage>
        <taxon>Eukaryota</taxon>
        <taxon>Metazoa</taxon>
        <taxon>Ecdysozoa</taxon>
        <taxon>Nematoda</taxon>
        <taxon>Chromadorea</taxon>
        <taxon>Rhabditida</taxon>
        <taxon>Spirurina</taxon>
        <taxon>Spiruromorpha</taxon>
        <taxon>Thelazioidea</taxon>
        <taxon>Thelaziidae</taxon>
        <taxon>Thelazia</taxon>
    </lineage>
</organism>
<name>A0A158RCN1_THECL</name>
<dbReference type="PANTHER" id="PTHR15835">
    <property type="entry name" value="NUCLEAR-INTERACTING PARTNER OF ALK"/>
    <property type="match status" value="1"/>
</dbReference>